<dbReference type="Proteomes" id="UP000604765">
    <property type="component" value="Unassembled WGS sequence"/>
</dbReference>
<gene>
    <name evidence="2" type="ORF">YK48G_18590</name>
</gene>
<proteinExistence type="predicted"/>
<dbReference type="InterPro" id="IPR036388">
    <property type="entry name" value="WH-like_DNA-bd_sf"/>
</dbReference>
<dbReference type="InterPro" id="IPR036390">
    <property type="entry name" value="WH_DNA-bd_sf"/>
</dbReference>
<evidence type="ECO:0000259" key="1">
    <source>
        <dbReference type="Pfam" id="PF12802"/>
    </source>
</evidence>
<reference evidence="2 3" key="1">
    <citation type="journal article" date="2021" name="Int. J. Syst. Evol. Microbiol.">
        <title>Lentilactobacillus fungorum sp. nov., isolated from spent mushroom substrates.</title>
        <authorList>
            <person name="Tohno M."/>
            <person name="Tanizawa Y."/>
            <person name="Kojima Y."/>
            <person name="Sakamoto M."/>
            <person name="Ohkuma M."/>
            <person name="Kobayashi H."/>
        </authorList>
    </citation>
    <scope>NUCLEOTIDE SEQUENCE [LARGE SCALE GENOMIC DNA]</scope>
    <source>
        <strain evidence="2 3">YK48G</strain>
    </source>
</reference>
<evidence type="ECO:0000313" key="3">
    <source>
        <dbReference type="Proteomes" id="UP000604765"/>
    </source>
</evidence>
<accession>A0ABQ3W2U7</accession>
<comment type="caution">
    <text evidence="2">The sequence shown here is derived from an EMBL/GenBank/DDBJ whole genome shotgun (WGS) entry which is preliminary data.</text>
</comment>
<dbReference type="Pfam" id="PF12802">
    <property type="entry name" value="MarR_2"/>
    <property type="match status" value="1"/>
</dbReference>
<sequence>MIHEYGRKVKALDLLLSKRLSQTLTDLKVPFTDAQSALLMVLFHHQDKPVYQRDLPRILGVSGPTGNGLVKRLVQKKAIRMIPDDQDSRLKRLVLSDNIRVDIVAQQTQFELAFQRTESEMTKNFSDAEKLAFDELLRKAIQNLKSSF</sequence>
<dbReference type="RefSeq" id="WP_203630432.1">
    <property type="nucleotide sequence ID" value="NZ_BNJR01000016.1"/>
</dbReference>
<keyword evidence="3" id="KW-1185">Reference proteome</keyword>
<dbReference type="SUPFAM" id="SSF46785">
    <property type="entry name" value="Winged helix' DNA-binding domain"/>
    <property type="match status" value="1"/>
</dbReference>
<dbReference type="EMBL" id="BNJR01000016">
    <property type="protein sequence ID" value="GHP14434.1"/>
    <property type="molecule type" value="Genomic_DNA"/>
</dbReference>
<feature type="domain" description="HTH marR-type" evidence="1">
    <location>
        <begin position="31"/>
        <end position="89"/>
    </location>
</feature>
<organism evidence="2 3">
    <name type="scientific">Lentilactobacillus fungorum</name>
    <dbReference type="NCBI Taxonomy" id="2201250"/>
    <lineage>
        <taxon>Bacteria</taxon>
        <taxon>Bacillati</taxon>
        <taxon>Bacillota</taxon>
        <taxon>Bacilli</taxon>
        <taxon>Lactobacillales</taxon>
        <taxon>Lactobacillaceae</taxon>
        <taxon>Lentilactobacillus</taxon>
    </lineage>
</organism>
<name>A0ABQ3W2U7_9LACO</name>
<dbReference type="Gene3D" id="1.10.10.10">
    <property type="entry name" value="Winged helix-like DNA-binding domain superfamily/Winged helix DNA-binding domain"/>
    <property type="match status" value="1"/>
</dbReference>
<protein>
    <recommendedName>
        <fullName evidence="1">HTH marR-type domain-containing protein</fullName>
    </recommendedName>
</protein>
<dbReference type="InterPro" id="IPR000835">
    <property type="entry name" value="HTH_MarR-typ"/>
</dbReference>
<evidence type="ECO:0000313" key="2">
    <source>
        <dbReference type="EMBL" id="GHP14434.1"/>
    </source>
</evidence>